<reference evidence="1 2" key="1">
    <citation type="submission" date="2017-06" db="EMBL/GenBank/DDBJ databases">
        <title>Celeribacter sp. TSPH2 complete genome sequence.</title>
        <authorList>
            <person name="Woo J.-H."/>
            <person name="Kim H.-S."/>
        </authorList>
    </citation>
    <scope>NUCLEOTIDE SEQUENCE [LARGE SCALE GENOMIC DNA]</scope>
    <source>
        <strain evidence="1 2">TSPH2</strain>
    </source>
</reference>
<name>A0A291GER2_9RHOB</name>
<sequence length="196" mass="21670">MTPLLIVMVKEPRLGRVKTRLGQDLGLVQATWWYRHQVARTLRTLQDPRWRIVLAVSPDRVGLLSPIWPGHLPRIAQGNGNLGARMSRCLASVGDGPCCLIGSDIPQIEKHDIAASFAGLGSYSAMIGPATDGGYWLIGLRHPKRQPWGFLRNVRWSTEHALEDTLASAPSLTWGRSATLSDVDTGVDLARLKHRR</sequence>
<dbReference type="Gene3D" id="3.90.550.10">
    <property type="entry name" value="Spore Coat Polysaccharide Biosynthesis Protein SpsA, Chain A"/>
    <property type="match status" value="1"/>
</dbReference>
<dbReference type="Proteomes" id="UP000217935">
    <property type="component" value="Chromosome"/>
</dbReference>
<dbReference type="STRING" id="1758178.GCA_001550095_01759"/>
<dbReference type="RefSeq" id="WP_096806257.1">
    <property type="nucleotide sequence ID" value="NZ_CP022196.1"/>
</dbReference>
<proteinExistence type="predicted"/>
<evidence type="ECO:0000313" key="2">
    <source>
        <dbReference type="Proteomes" id="UP000217935"/>
    </source>
</evidence>
<dbReference type="Pfam" id="PF09837">
    <property type="entry name" value="DUF2064"/>
    <property type="match status" value="1"/>
</dbReference>
<dbReference type="InterPro" id="IPR018641">
    <property type="entry name" value="Trfase_1_rSAM/seldom-assoc"/>
</dbReference>
<dbReference type="AlphaFoldDB" id="A0A291GER2"/>
<dbReference type="InterPro" id="IPR029044">
    <property type="entry name" value="Nucleotide-diphossugar_trans"/>
</dbReference>
<keyword evidence="2" id="KW-1185">Reference proteome</keyword>
<accession>A0A291GER2</accession>
<organism evidence="1 2">
    <name type="scientific">Celeribacter ethanolicus</name>
    <dbReference type="NCBI Taxonomy" id="1758178"/>
    <lineage>
        <taxon>Bacteria</taxon>
        <taxon>Pseudomonadati</taxon>
        <taxon>Pseudomonadota</taxon>
        <taxon>Alphaproteobacteria</taxon>
        <taxon>Rhodobacterales</taxon>
        <taxon>Roseobacteraceae</taxon>
        <taxon>Celeribacter</taxon>
    </lineage>
</organism>
<dbReference type="SUPFAM" id="SSF53448">
    <property type="entry name" value="Nucleotide-diphospho-sugar transferases"/>
    <property type="match status" value="1"/>
</dbReference>
<dbReference type="KEGG" id="ceh:CEW89_13625"/>
<dbReference type="PANTHER" id="PTHR36529:SF1">
    <property type="entry name" value="GLYCOSYLTRANSFERASE"/>
    <property type="match status" value="1"/>
</dbReference>
<dbReference type="PANTHER" id="PTHR36529">
    <property type="entry name" value="SLL1095 PROTEIN"/>
    <property type="match status" value="1"/>
</dbReference>
<dbReference type="EMBL" id="CP022196">
    <property type="protein sequence ID" value="ATG48514.1"/>
    <property type="molecule type" value="Genomic_DNA"/>
</dbReference>
<protein>
    <recommendedName>
        <fullName evidence="3">Glycosyltransferase</fullName>
    </recommendedName>
</protein>
<gene>
    <name evidence="1" type="ORF">CEW89_13625</name>
</gene>
<evidence type="ECO:0008006" key="3">
    <source>
        <dbReference type="Google" id="ProtNLM"/>
    </source>
</evidence>
<dbReference type="OrthoDB" id="9798250at2"/>
<evidence type="ECO:0000313" key="1">
    <source>
        <dbReference type="EMBL" id="ATG48514.1"/>
    </source>
</evidence>